<accession>A0A1S1JRW8</accession>
<comment type="similarity">
    <text evidence="1">Belongs to the mycobacterial PPE family.</text>
</comment>
<evidence type="ECO:0000259" key="3">
    <source>
        <dbReference type="Pfam" id="PF00823"/>
    </source>
</evidence>
<feature type="compositionally biased region" description="Gly residues" evidence="2">
    <location>
        <begin position="361"/>
        <end position="373"/>
    </location>
</feature>
<feature type="domain" description="PPE" evidence="3">
    <location>
        <begin position="8"/>
        <end position="164"/>
    </location>
</feature>
<evidence type="ECO:0000256" key="1">
    <source>
        <dbReference type="ARBA" id="ARBA00010652"/>
    </source>
</evidence>
<dbReference type="EMBL" id="MLHV01000029">
    <property type="protein sequence ID" value="OHT92448.1"/>
    <property type="molecule type" value="Genomic_DNA"/>
</dbReference>
<dbReference type="Proteomes" id="UP000179636">
    <property type="component" value="Unassembled WGS sequence"/>
</dbReference>
<reference evidence="4 5" key="1">
    <citation type="submission" date="2016-10" db="EMBL/GenBank/DDBJ databases">
        <title>Evaluation of Human, Animal and Environmental Mycobacterium chelonae Isolates by Core Genome Phylogenomic Analysis, Targeted Gene Comparison, and Anti-microbial Susceptibility Patterns: A Tale of Mistaken Identities.</title>
        <authorList>
            <person name="Fogelson S.B."/>
            <person name="Camus A.C."/>
            <person name="Lorenz W."/>
            <person name="Vasireddy R."/>
            <person name="Vasireddy S."/>
            <person name="Smith T."/>
            <person name="Brown-Elliott B.A."/>
            <person name="Wallace R.J.Jr."/>
            <person name="Hasan N.A."/>
            <person name="Reischl U."/>
            <person name="Sanchez S."/>
        </authorList>
    </citation>
    <scope>NUCLEOTIDE SEQUENCE [LARGE SCALE GENOMIC DNA]</scope>
    <source>
        <strain evidence="4 5">24999</strain>
    </source>
</reference>
<accession>A0A1Q9WG91</accession>
<dbReference type="OrthoDB" id="4764793at2"/>
<organism evidence="4 5">
    <name type="scientific">Mycobacterium syngnathidarum</name>
    <dbReference type="NCBI Taxonomy" id="1908205"/>
    <lineage>
        <taxon>Bacteria</taxon>
        <taxon>Bacillati</taxon>
        <taxon>Actinomycetota</taxon>
        <taxon>Actinomycetes</taxon>
        <taxon>Mycobacteriales</taxon>
        <taxon>Mycobacteriaceae</taxon>
        <taxon>Mycobacterium</taxon>
    </lineage>
</organism>
<gene>
    <name evidence="4" type="ORF">BKG61_24150</name>
</gene>
<keyword evidence="5" id="KW-1185">Reference proteome</keyword>
<name>A0A1Q9WG91_9MYCO</name>
<dbReference type="AlphaFoldDB" id="A0A1Q9WG91"/>
<evidence type="ECO:0000313" key="4">
    <source>
        <dbReference type="EMBL" id="OHT92448.1"/>
    </source>
</evidence>
<dbReference type="InterPro" id="IPR038332">
    <property type="entry name" value="PPE_sf"/>
</dbReference>
<dbReference type="InterPro" id="IPR000030">
    <property type="entry name" value="PPE_dom"/>
</dbReference>
<dbReference type="Gene3D" id="1.20.1260.20">
    <property type="entry name" value="PPE superfamily"/>
    <property type="match status" value="1"/>
</dbReference>
<sequence length="409" mass="40303">MTAQPWSLPPELSAGMLETGSTGATWAAASAAWMGLASTTLATLGIVGEQMMASLSSISGMRSAIQSAATPPFMTWLASMAAIAFKQSAINAVVAESYGMSRTSMIPSEQSINNRVRELAAESTNFFGQNTPLIGELNGEYAAYTAQNTMIGTTYGEVITAATLPVPIPPPPPLSNAASAVADGAQAVQGATNMVSSAGQGASQAATQATSAVTDTGASTAGTSSDMTSMLGQFGSVLSSPMQMASSLPQSFQQLLSAPMQMFGSLSGMGDLLNGGSTGSSFAPATLAGSGGLPLGSNGINPASMGASGGGGVPGMGGMGSPLMAKPTGSSDSVSARNTVLSGVSNVAQEKVIGSAPVGTPGSGMAPGAGAAGAGARDRSRSDSVVLSYAGSGDIPRRAAEGNEREQFA</sequence>
<evidence type="ECO:0000313" key="5">
    <source>
        <dbReference type="Proteomes" id="UP000179636"/>
    </source>
</evidence>
<proteinExistence type="inferred from homology"/>
<dbReference type="Pfam" id="PF00823">
    <property type="entry name" value="PPE"/>
    <property type="match status" value="1"/>
</dbReference>
<dbReference type="SUPFAM" id="SSF140459">
    <property type="entry name" value="PE/PPE dimer-like"/>
    <property type="match status" value="1"/>
</dbReference>
<feature type="region of interest" description="Disordered" evidence="2">
    <location>
        <begin position="355"/>
        <end position="409"/>
    </location>
</feature>
<dbReference type="RefSeq" id="WP_043369524.1">
    <property type="nucleotide sequence ID" value="NZ_MLCL01000022.1"/>
</dbReference>
<comment type="caution">
    <text evidence="4">The sequence shown here is derived from an EMBL/GenBank/DDBJ whole genome shotgun (WGS) entry which is preliminary data.</text>
</comment>
<feature type="compositionally biased region" description="Basic and acidic residues" evidence="2">
    <location>
        <begin position="395"/>
        <end position="409"/>
    </location>
</feature>
<evidence type="ECO:0000256" key="2">
    <source>
        <dbReference type="SAM" id="MobiDB-lite"/>
    </source>
</evidence>
<protein>
    <submittedName>
        <fullName evidence="4">PPE family protein</fullName>
    </submittedName>
</protein>